<comment type="caution">
    <text evidence="6">The sequence shown here is derived from an EMBL/GenBank/DDBJ whole genome shotgun (WGS) entry which is preliminary data.</text>
</comment>
<dbReference type="GO" id="GO:0032131">
    <property type="term" value="F:alkylated DNA binding"/>
    <property type="evidence" value="ECO:0007669"/>
    <property type="project" value="TreeGrafter"/>
</dbReference>
<dbReference type="GO" id="GO:0008725">
    <property type="term" value="F:DNA-3-methyladenine glycosylase activity"/>
    <property type="evidence" value="ECO:0007669"/>
    <property type="project" value="TreeGrafter"/>
</dbReference>
<protein>
    <recommendedName>
        <fullName evidence="2">DNA-3-methyladenine glycosylase II</fullName>
        <ecNumber evidence="2">3.2.2.21</ecNumber>
    </recommendedName>
</protein>
<name>A0A931MYQ1_9HYPH</name>
<proteinExistence type="predicted"/>
<evidence type="ECO:0000259" key="5">
    <source>
        <dbReference type="SMART" id="SM00478"/>
    </source>
</evidence>
<accession>A0A931MYQ1</accession>
<dbReference type="RefSeq" id="WP_197310334.1">
    <property type="nucleotide sequence ID" value="NZ_JADZLT010000042.1"/>
</dbReference>
<keyword evidence="3" id="KW-0227">DNA damage</keyword>
<dbReference type="CDD" id="cd00056">
    <property type="entry name" value="ENDO3c"/>
    <property type="match status" value="1"/>
</dbReference>
<sequence>MRRLLTDADMAEGLEALARLDPRLVPVIAETGPVALRYRAPGFEGVARIVVAQQLSVASAAAIWGRVEARIGAVDAAAFAAVPPEELRACGLSAGKLKTLGAVATAVTEGLDLEALAEAAPDDAVEALVRIPGIGRWTAEIFLLFCARNADIFPAGDLALQVAAADAFGLEARPKEAVMREIAAPWSPWRGVAAKLFWAYYKVRREGRTALPV</sequence>
<dbReference type="Pfam" id="PF00730">
    <property type="entry name" value="HhH-GPD"/>
    <property type="match status" value="1"/>
</dbReference>
<dbReference type="GO" id="GO:0032993">
    <property type="term" value="C:protein-DNA complex"/>
    <property type="evidence" value="ECO:0007669"/>
    <property type="project" value="TreeGrafter"/>
</dbReference>
<dbReference type="InterPro" id="IPR051912">
    <property type="entry name" value="Alkylbase_DNA_Glycosylase/TA"/>
</dbReference>
<dbReference type="PANTHER" id="PTHR43003:SF13">
    <property type="entry name" value="DNA-3-METHYLADENINE GLYCOSYLASE 2"/>
    <property type="match status" value="1"/>
</dbReference>
<dbReference type="Gene3D" id="1.10.340.30">
    <property type="entry name" value="Hypothetical protein, domain 2"/>
    <property type="match status" value="1"/>
</dbReference>
<dbReference type="GO" id="GO:0005737">
    <property type="term" value="C:cytoplasm"/>
    <property type="evidence" value="ECO:0007669"/>
    <property type="project" value="TreeGrafter"/>
</dbReference>
<reference evidence="6" key="1">
    <citation type="submission" date="2020-12" db="EMBL/GenBank/DDBJ databases">
        <title>Methylobrevis albus sp. nov., isolated from fresh water lack sediment.</title>
        <authorList>
            <person name="Zou Q."/>
        </authorList>
    </citation>
    <scope>NUCLEOTIDE SEQUENCE</scope>
    <source>
        <strain evidence="6">L22</strain>
    </source>
</reference>
<evidence type="ECO:0000256" key="1">
    <source>
        <dbReference type="ARBA" id="ARBA00000086"/>
    </source>
</evidence>
<evidence type="ECO:0000313" key="6">
    <source>
        <dbReference type="EMBL" id="MBH0237234.1"/>
    </source>
</evidence>
<feature type="domain" description="HhH-GPD" evidence="5">
    <location>
        <begin position="51"/>
        <end position="201"/>
    </location>
</feature>
<dbReference type="GO" id="GO:0043916">
    <property type="term" value="F:DNA-7-methylguanine glycosylase activity"/>
    <property type="evidence" value="ECO:0007669"/>
    <property type="project" value="TreeGrafter"/>
</dbReference>
<dbReference type="GO" id="GO:0006285">
    <property type="term" value="P:base-excision repair, AP site formation"/>
    <property type="evidence" value="ECO:0007669"/>
    <property type="project" value="TreeGrafter"/>
</dbReference>
<dbReference type="EC" id="3.2.2.21" evidence="2"/>
<dbReference type="EMBL" id="JADZLT010000042">
    <property type="protein sequence ID" value="MBH0237234.1"/>
    <property type="molecule type" value="Genomic_DNA"/>
</dbReference>
<dbReference type="InterPro" id="IPR003265">
    <property type="entry name" value="HhH-GPD_domain"/>
</dbReference>
<evidence type="ECO:0000256" key="3">
    <source>
        <dbReference type="ARBA" id="ARBA00022763"/>
    </source>
</evidence>
<dbReference type="InterPro" id="IPR011257">
    <property type="entry name" value="DNA_glycosylase"/>
</dbReference>
<evidence type="ECO:0000256" key="2">
    <source>
        <dbReference type="ARBA" id="ARBA00012000"/>
    </source>
</evidence>
<dbReference type="Proteomes" id="UP000631694">
    <property type="component" value="Unassembled WGS sequence"/>
</dbReference>
<dbReference type="GO" id="GO:0006307">
    <property type="term" value="P:DNA alkylation repair"/>
    <property type="evidence" value="ECO:0007669"/>
    <property type="project" value="TreeGrafter"/>
</dbReference>
<dbReference type="PANTHER" id="PTHR43003">
    <property type="entry name" value="DNA-3-METHYLADENINE GLYCOSYLASE"/>
    <property type="match status" value="1"/>
</dbReference>
<evidence type="ECO:0000313" key="7">
    <source>
        <dbReference type="Proteomes" id="UP000631694"/>
    </source>
</evidence>
<dbReference type="Gene3D" id="1.10.1670.40">
    <property type="match status" value="1"/>
</dbReference>
<comment type="catalytic activity">
    <reaction evidence="1">
        <text>Hydrolysis of alkylated DNA, releasing 3-methyladenine, 3-methylguanine, 7-methylguanine and 7-methyladenine.</text>
        <dbReference type="EC" id="3.2.2.21"/>
    </reaction>
</comment>
<keyword evidence="4" id="KW-0234">DNA repair</keyword>
<dbReference type="SMART" id="SM00478">
    <property type="entry name" value="ENDO3c"/>
    <property type="match status" value="1"/>
</dbReference>
<dbReference type="AlphaFoldDB" id="A0A931MYQ1"/>
<keyword evidence="7" id="KW-1185">Reference proteome</keyword>
<evidence type="ECO:0000256" key="4">
    <source>
        <dbReference type="ARBA" id="ARBA00023204"/>
    </source>
</evidence>
<organism evidence="6 7">
    <name type="scientific">Methylobrevis albus</name>
    <dbReference type="NCBI Taxonomy" id="2793297"/>
    <lineage>
        <taxon>Bacteria</taxon>
        <taxon>Pseudomonadati</taxon>
        <taxon>Pseudomonadota</taxon>
        <taxon>Alphaproteobacteria</taxon>
        <taxon>Hyphomicrobiales</taxon>
        <taxon>Pleomorphomonadaceae</taxon>
        <taxon>Methylobrevis</taxon>
    </lineage>
</organism>
<dbReference type="SUPFAM" id="SSF48150">
    <property type="entry name" value="DNA-glycosylase"/>
    <property type="match status" value="1"/>
</dbReference>
<gene>
    <name evidence="6" type="ORF">I5731_05320</name>
</gene>